<feature type="compositionally biased region" description="Basic and acidic residues" evidence="1">
    <location>
        <begin position="3376"/>
        <end position="3388"/>
    </location>
</feature>
<sequence length="3921" mass="448129">ISQVHLETGDVKTVKKTKKILKKKKGPKEEITEITTIQQDDEQPITTITVKEEDVRRKNSRPPKSLNCQKSRKRTLEGKRKKSQTYTEKKEGPVIETTQIITEQEDDKQPTVTIHKTQELTDETITTFEDTYKTDEATIVEEVPETVQISQVHTETGDVKTVKKTKKILKKKKGPKEEITEITTIQRDDEQPITTITVKEEDVPEEKPETTEIVELPEEVEETQTPEGKRKKITKRTLKKKEGPVIETTQIITEQEDDKQPTVTIHKTQELTDETITTFEDTYKPDKATVVEEVPETVQISQVHTETGDVKTVKKTKKILKKKKGPKEEITEITTIQQDDEQPITTITVKEEDVPEEKPETTEVVELPEEVEETRTPEGKRKKVTKRTLKKKEGPVIETTQIITEQEDDKQPTITIHKTQELTDETITTFEDTYKTDEATIVEEVPETVQISQVHTETGDVKTVKKTKKILKKKKGPKEEITEITTIQQDDEQPITTITVKEEDVPEEKLETTEIVELRRKNKENKKKKGPKEEITEITTIQQDDEQPITTITVKEEDVPEEKLETTEIVELPEEVEETRTPEGKRKKVIKRTLKKKEGPVIETTQIITEQEDDKQPTITIHKTQELTDETTTTFQDTYKSDKATVVEEVPETVQISQVHTETGDVKTVKKTKKILKKKKGPKEEITEITTIQQDNEQPITTITVSVKKYTEKKEGPVIETTQIITEQEDDKQPTITIHKTQELTDETTTTFQDTYKSDKATVVEEVPETVQISQVHTETGDVKTVKKTKKILKKKKGPKEEITEITTIQQDDEQPITTITVKEEDVPEEKPETTEIVELPEEVEETQTPEGKRKKITKRTLKKKEGPVIETTQIITEQEDDKQPTVTIHKTQELTDETITTFENTYKPDKATVVEEVPETVQISEVHTETGDVKTVKKTKKILKKKKGPKEEVTEITTIQQDDEQPITTITVKEEDVPEEKPETTEIVELPEEVEETQTPEAIVVEEVPETVQISQVHTETGDVKTVKKTKKILKKKKGPKEEITEITTIQQDDEEPITTITVKEEDVPEEKTEATEVVELPEEVEETRTPEGKRKKVIKRTLKKKEGPVIETTQIITEQEDDKQPTITIHKTQELTDETTTTFQDTYKSDKATVVEEVPETVQISQVHTETGDVKTIKKIKKILKKKKGPREEITEITTIQQDDEQPITTITVKEEDVPEEKPETTEVVELPEEVEETRTPEGKRKKVTKRTLKKKEGPVIETTQIITEQEDDKQPTVTIHKTQELTDETTTTFEDTFKTDKAIVVEEVPETVQISQVHTETGDVKTIKKIKKILKKKKGPKEEITEITTIQQDDEQPITTITVKEEDVLDEKPETTEVVELPEEVEETRTPEGKRKKVTKRTLKKKEGPIIETTQIITEQEDDKQPTVTIHKTQELTDETITTFENTYKPDKATVVEEVPETVQISQVQTETGDVKTVKKIKKILKKKKGPKEEITEITTIQQDDEQPITTITVKEEDVPEEKPETTDVVELPEEVEETRTPEGKRKKVTKRTLKKKEGPVIETTQIITEQEDDKQPTVTIHKTQELTDETTTTFEDTFKTDKAIVVEEVPETVQISQVHTETGDVKTVKKTKKILKKKKGPREEITEITTIQQDNEQPITTITVKEEDVPEEKPQTTEVVELPEEVEETRTPEGKRKKVTKRTLKKKEGPIIETTQIITEQEDDKQPTVTIHKTQELTDETTTTFQDTYKTDKAIVVEEVPETVQISQVHTETGDVKTVKKTKKILKKKKGPKEEITEITTIQQDDEEPITTITVKEEDVPEEKPSHQKSLNCRRKTTQIITEQEDDKQPTVTIHKTQELTDETTTTFEDTFKTDKAIVVEEVPETVQISQVHTETGHVKTIKKTKKILKKKKGPKEEITEITTIQQDDEQPITTITVKEEDVPEEKPETTEIVELPEEVEETQTPEGKRKKITKRTLKKKEGPIIETTQIITEQEDDKQPTVTIHKTQELTDETTTTFQDTYKTDEAIVVEEVPETVQISQVHTETGDVKTVKKTKKILKKKKGPKEEITEITTIQQDNEQPITTVTVTEENIPEEKTETTEVVELPEEVEETRTPEGKRKKVTKRTLKKKEGPVIETTQIITEQEDDKQPTVTIHKTQELTDETTTTFKDTYETDKATVLEEVPGTVQISQVHTETGDVKTVKKTKKILKKKKGPKEEITEITTIQQDDEQPITTITVTEEDVPEEKPETTEVVELPEEVEETRTPEGKRKKVTKRTLKKKEGPVIETTQIITEQEDDKQPTVTIHKTQELTDETSTTFEDIFKTDKATAVEEVPETVQISQVHTETGDVKTVKKIKKILKKKKGPKEEITEITTIQQDDEQPITTITVKEEDVPEEKPETTEVVELPEEVEETRTPEGKRKKVTKRTLKKKEGPIIETTQIITEQEDDKQPTVTIHKTQELTDKTTTTFEDIFKPDKATVVEEMPETVQISQVHKETGEVQTIRKTKKILKKKKGPKEEITEITTIQQDDEQPITTITVTEEDVPEEKPQTTEIVELPEEVEETRTPEGERKKVTKRLPKKKGPIIETTQIITEQVDDEQPTVTIHKTQELTDETTTTFEDIFKPDKATAVEEVPETVQISQVHTETGDVKTVKKTKQILKKKKGPKEEITEITTIQQDDEQPITTITVTEKDVTEEKTEPTEIVELPEEVEETRTSEGKLKKVTKRLLKKKEGPIIETTQIITEQEDDKQPTVTIHKTQELTDETTTTFEDIFKPDKATVVEEMPETVQVSQVHTKTRDVQTVRKTKKIFKKTEGPKEKIKEITTVQQDDEQPIKSVTVIKEDAPEETSSVEFIELPEEVEETQTPEGKTKKVTKRVLKQKKGPITETTQIVTEQVEDKQPTITVQKHKTDRNSHRIQRHLQADTATLVQRLLEITEITTLQQDDEEPITTVTVTEEDAPEVSSVEFTELPEEVEETKTPEGKAKTVTKRVLKQKKGPLRKNTNRNRTGGKQTAHYHSTKTQEITDETVTEFKDTYSLIQRRSYKRLLKPYTLLKSKPKLFNKTTKSRSRRSVTEKTLRSSLRSSSSNYQEVEETKTPEEQVEDKQPTITVQKTQEITDETVTEFKDTYKPDTATLVQEAPETVHITQVKTETGDTKTVKKTKQILKRKKGPKQEITEITTVQQDDEEPITTVTVTEEDAPEEVTSVEFIELPEEVEETQTPEGKTKKVTKRVLKEKKGPITELTQIVTEQVEDKQPTITVHKTQEITDETVTEFKDTYKPETATLVQEAPETVHITQVKIETGDTKTVKKTKQILKKKKGPKQEITEITTVQQDDEQPITTVTVTEEDAPEEVSSVEFIELPEEVEETKTPEEQVEDKQPTITVHKTQEITDETVTEFKDTYKPDTATLVQEAPETVHITQVKTETGDTKTVKKTKQILKRKKGPKQEITEITTVQQDDEEPITTVTVTEEDAPEQVSSVEFIELPEEVEETKTPEGKPKKVTKRVLKQKKGPITETTQIVTEQVEDKQPTITVHKTQEITDETVTEFKDTYKPDTATLVQEAPETVHITQVKTETVQQDDEQPITTVTVTEEDAPEEVSSVEFIELPEEVKETQTPEGKPKVTKRVLKQKEGHYGNNTNRNRTGGDKQPTITVHKTQEITDETVTEFKDTYKPDTATLVHEAPETVHITQVKTETVQQDDEQPITTVTVTEEDAPEEVSSVEFIELPEEVEETQTPKAQAKITEITTVQQDDEEPITTITVTEEDAPEQVSSVEFIELPEEIEEQRRPKNRWKTNSPLSRVHKTKITDRNSHRIQRHLQPDTATLVQGLLKPYTLLKSKPETGDTKTVKKTKQNTKKKKGLSKITEITTVQQDDEQPITTVTVTEEDAQRRSLIGRVHRLPEEVEKRRRPK</sequence>
<feature type="compositionally biased region" description="Basic and acidic residues" evidence="1">
    <location>
        <begin position="2570"/>
        <end position="2579"/>
    </location>
</feature>
<feature type="region of interest" description="Disordered" evidence="1">
    <location>
        <begin position="2398"/>
        <end position="2466"/>
    </location>
</feature>
<feature type="compositionally biased region" description="Basic and acidic residues" evidence="1">
    <location>
        <begin position="3618"/>
        <end position="3630"/>
    </location>
</feature>
<feature type="compositionally biased region" description="Basic and acidic residues" evidence="1">
    <location>
        <begin position="1067"/>
        <end position="1076"/>
    </location>
</feature>
<feature type="compositionally biased region" description="Basic and acidic residues" evidence="1">
    <location>
        <begin position="1944"/>
        <end position="1954"/>
    </location>
</feature>
<feature type="compositionally biased region" description="Basic residues" evidence="1">
    <location>
        <begin position="1246"/>
        <end position="1255"/>
    </location>
</feature>
<feature type="region of interest" description="Disordered" evidence="1">
    <location>
        <begin position="3007"/>
        <end position="3030"/>
    </location>
</feature>
<evidence type="ECO:0000313" key="3">
    <source>
        <dbReference type="Proteomes" id="UP000299102"/>
    </source>
</evidence>
<feature type="region of interest" description="Disordered" evidence="1">
    <location>
        <begin position="2246"/>
        <end position="2284"/>
    </location>
</feature>
<feature type="compositionally biased region" description="Basic residues" evidence="1">
    <location>
        <begin position="15"/>
        <end position="26"/>
    </location>
</feature>
<accession>A0A4C1T5X5</accession>
<keyword evidence="3" id="KW-1185">Reference proteome</keyword>
<feature type="compositionally biased region" description="Acidic residues" evidence="1">
    <location>
        <begin position="1959"/>
        <end position="1968"/>
    </location>
</feature>
<feature type="compositionally biased region" description="Basic residues" evidence="1">
    <location>
        <begin position="2426"/>
        <end position="2436"/>
    </location>
</feature>
<feature type="compositionally biased region" description="Basic residues" evidence="1">
    <location>
        <begin position="1548"/>
        <end position="1557"/>
    </location>
</feature>
<feature type="compositionally biased region" description="Basic and acidic residues" evidence="1">
    <location>
        <begin position="1218"/>
        <end position="1227"/>
    </location>
</feature>
<dbReference type="STRING" id="151549.A0A4C1T5X5"/>
<feature type="compositionally biased region" description="Basic residues" evidence="1">
    <location>
        <begin position="2124"/>
        <end position="2133"/>
    </location>
</feature>
<feature type="region of interest" description="Disordered" evidence="1">
    <location>
        <begin position="1067"/>
        <end position="1096"/>
    </location>
</feature>
<feature type="compositionally biased region" description="Basic and acidic residues" evidence="1">
    <location>
        <begin position="352"/>
        <end position="361"/>
    </location>
</feature>
<feature type="compositionally biased region" description="Basic and acidic residues" evidence="1">
    <location>
        <begin position="1821"/>
        <end position="1830"/>
    </location>
</feature>
<feature type="region of interest" description="Disordered" evidence="1">
    <location>
        <begin position="1821"/>
        <end position="1840"/>
    </location>
</feature>
<feature type="non-terminal residue" evidence="2">
    <location>
        <position position="1"/>
    </location>
</feature>
<feature type="region of interest" description="Disordered" evidence="1">
    <location>
        <begin position="15"/>
        <end position="110"/>
    </location>
</feature>
<reference evidence="2 3" key="1">
    <citation type="journal article" date="2019" name="Commun. Biol.">
        <title>The bagworm genome reveals a unique fibroin gene that provides high tensile strength.</title>
        <authorList>
            <person name="Kono N."/>
            <person name="Nakamura H."/>
            <person name="Ohtoshi R."/>
            <person name="Tomita M."/>
            <person name="Numata K."/>
            <person name="Arakawa K."/>
        </authorList>
    </citation>
    <scope>NUCLEOTIDE SEQUENCE [LARGE SCALE GENOMIC DNA]</scope>
</reference>
<feature type="region of interest" description="Disordered" evidence="1">
    <location>
        <begin position="1520"/>
        <end position="1557"/>
    </location>
</feature>
<feature type="region of interest" description="Disordered" evidence="1">
    <location>
        <begin position="352"/>
        <end position="387"/>
    </location>
</feature>
<feature type="region of interest" description="Disordered" evidence="1">
    <location>
        <begin position="1218"/>
        <end position="1255"/>
    </location>
</feature>
<gene>
    <name evidence="2" type="primary">sls</name>
    <name evidence="2" type="ORF">EVAR_101047_1</name>
</gene>
<feature type="region of interest" description="Disordered" evidence="1">
    <location>
        <begin position="1944"/>
        <end position="1980"/>
    </location>
</feature>
<feature type="region of interest" description="Disordered" evidence="1">
    <location>
        <begin position="3602"/>
        <end position="3667"/>
    </location>
</feature>
<feature type="compositionally biased region" description="Basic and acidic residues" evidence="1">
    <location>
        <begin position="3101"/>
        <end position="3114"/>
    </location>
</feature>
<feature type="non-terminal residue" evidence="2">
    <location>
        <position position="3921"/>
    </location>
</feature>
<feature type="region of interest" description="Disordered" evidence="1">
    <location>
        <begin position="2097"/>
        <end position="2133"/>
    </location>
</feature>
<feature type="region of interest" description="Disordered" evidence="1">
    <location>
        <begin position="2566"/>
        <end position="2586"/>
    </location>
</feature>
<feature type="region of interest" description="Disordered" evidence="1">
    <location>
        <begin position="3067"/>
        <end position="3115"/>
    </location>
</feature>
<proteinExistence type="predicted"/>
<feature type="region of interest" description="Disordered" evidence="1">
    <location>
        <begin position="1845"/>
        <end position="1864"/>
    </location>
</feature>
<feature type="compositionally biased region" description="Polar residues" evidence="1">
    <location>
        <begin position="3013"/>
        <end position="3030"/>
    </location>
</feature>
<protein>
    <submittedName>
        <fullName evidence="2">Titin</fullName>
    </submittedName>
</protein>
<dbReference type="OrthoDB" id="2152335at2759"/>
<feature type="region of interest" description="Disordered" evidence="1">
    <location>
        <begin position="3373"/>
        <end position="3394"/>
    </location>
</feature>
<feature type="region of interest" description="Disordered" evidence="1">
    <location>
        <begin position="523"/>
        <end position="548"/>
    </location>
</feature>
<feature type="region of interest" description="Disordered" evidence="1">
    <location>
        <begin position="1373"/>
        <end position="1405"/>
    </location>
</feature>
<dbReference type="Proteomes" id="UP000299102">
    <property type="component" value="Unassembled WGS sequence"/>
</dbReference>
<feature type="region of interest" description="Disordered" evidence="1">
    <location>
        <begin position="3847"/>
        <end position="3871"/>
    </location>
</feature>
<feature type="region of interest" description="Disordered" evidence="1">
    <location>
        <begin position="3445"/>
        <end position="3472"/>
    </location>
</feature>
<comment type="caution">
    <text evidence="2">The sequence shown here is derived from an EMBL/GenBank/DDBJ whole genome shotgun (WGS) entry which is preliminary data.</text>
</comment>
<feature type="compositionally biased region" description="Basic and acidic residues" evidence="1">
    <location>
        <begin position="2398"/>
        <end position="2407"/>
    </location>
</feature>
<name>A0A4C1T5X5_EUMVA</name>
<feature type="compositionally biased region" description="Basic and acidic residues" evidence="1">
    <location>
        <begin position="1520"/>
        <end position="1529"/>
    </location>
</feature>
<feature type="compositionally biased region" description="Basic and acidic residues" evidence="1">
    <location>
        <begin position="3848"/>
        <end position="3857"/>
    </location>
</feature>
<feature type="compositionally biased region" description="Basic residues" evidence="1">
    <location>
        <begin position="3858"/>
        <end position="3871"/>
    </location>
</feature>
<feature type="compositionally biased region" description="Basic residues" evidence="1">
    <location>
        <begin position="2275"/>
        <end position="2284"/>
    </location>
</feature>
<evidence type="ECO:0000256" key="1">
    <source>
        <dbReference type="SAM" id="MobiDB-lite"/>
    </source>
</evidence>
<evidence type="ECO:0000313" key="2">
    <source>
        <dbReference type="EMBL" id="GBP08671.1"/>
    </source>
</evidence>
<feature type="region of interest" description="Disordered" evidence="1">
    <location>
        <begin position="2964"/>
        <end position="2993"/>
    </location>
</feature>
<feature type="region of interest" description="Disordered" evidence="1">
    <location>
        <begin position="1671"/>
        <end position="1706"/>
    </location>
</feature>
<organism evidence="2 3">
    <name type="scientific">Eumeta variegata</name>
    <name type="common">Bagworm moth</name>
    <name type="synonym">Eumeta japonica</name>
    <dbReference type="NCBI Taxonomy" id="151549"/>
    <lineage>
        <taxon>Eukaryota</taxon>
        <taxon>Metazoa</taxon>
        <taxon>Ecdysozoa</taxon>
        <taxon>Arthropoda</taxon>
        <taxon>Hexapoda</taxon>
        <taxon>Insecta</taxon>
        <taxon>Pterygota</taxon>
        <taxon>Neoptera</taxon>
        <taxon>Endopterygota</taxon>
        <taxon>Lepidoptera</taxon>
        <taxon>Glossata</taxon>
        <taxon>Ditrysia</taxon>
        <taxon>Tineoidea</taxon>
        <taxon>Psychidae</taxon>
        <taxon>Oiketicinae</taxon>
        <taxon>Eumeta</taxon>
    </lineage>
</organism>
<feature type="compositionally biased region" description="Basic residues" evidence="1">
    <location>
        <begin position="3067"/>
        <end position="3079"/>
    </location>
</feature>
<dbReference type="EMBL" id="BGZK01004386">
    <property type="protein sequence ID" value="GBP08671.1"/>
    <property type="molecule type" value="Genomic_DNA"/>
</dbReference>